<dbReference type="Proteomes" id="UP001281147">
    <property type="component" value="Unassembled WGS sequence"/>
</dbReference>
<proteinExistence type="predicted"/>
<dbReference type="EMBL" id="JAUTXU010000156">
    <property type="protein sequence ID" value="KAK3703090.1"/>
    <property type="molecule type" value="Genomic_DNA"/>
</dbReference>
<accession>A0ACC3MT55</accession>
<gene>
    <name evidence="1" type="ORF">LTR37_014701</name>
</gene>
<organism evidence="1 2">
    <name type="scientific">Vermiconidia calcicola</name>
    <dbReference type="NCBI Taxonomy" id="1690605"/>
    <lineage>
        <taxon>Eukaryota</taxon>
        <taxon>Fungi</taxon>
        <taxon>Dikarya</taxon>
        <taxon>Ascomycota</taxon>
        <taxon>Pezizomycotina</taxon>
        <taxon>Dothideomycetes</taxon>
        <taxon>Dothideomycetidae</taxon>
        <taxon>Mycosphaerellales</taxon>
        <taxon>Extremaceae</taxon>
        <taxon>Vermiconidia</taxon>
    </lineage>
</organism>
<evidence type="ECO:0000313" key="2">
    <source>
        <dbReference type="Proteomes" id="UP001281147"/>
    </source>
</evidence>
<sequence>MQDPSQGVAQPLQGHVHLISGHRFPLLLSLNVEQAFRYLLDAPTIVKATAPMSWTYVQAPQDGTVWLEWIAPRNGEYRFPSDGYVWGDPEQTYRQEFGGYTVEMLVHTVGYRPQYDQMAQHARTRYHFIAKAPHVNAAPPDPSLWVVHYHQTEQNRMIPVTQVPVNQQMRQIIQERTWLQGQGRLERKEFMLHDREHWPTLNIPSMAQTPQAGVFANPMMQQQQQRSQAFPHYPYQQQVSGQPPAKRPRHSGPAVPGSSDGVHDTSIEDEENTSLGDFFDHLSPREISMTRYMQHHHWMEEVLSSPYATAQIVPPDLGLGIMGALKGLTEGILDPPSVEELSKSPERPNKAKDAQPFTNLKKEQVDEFNRRAEKHLEEGRAEIERMKKEHAEKMAEWKKTSILMEAEKKLRYAPWEDDENAPSTYRLWGLPTNGHGQDGKATETVEDIVRNVERTLGVKISGHKEATMVTKGGLEKDEDQQRHELQHVSSTHRDREISGMQYNEPAMSGANTAAAGGRSPYGQQLPPMSGTTAEALQSSVPVDVPQPNFQNDQRDQVLAQAAPQHQQSVSESMGGQNAYGDLDMGDTAMMDDMNMDADGGIDFIDRTPAADEETTTPGMIAASTAEPAMPQQAQALQTTVATRHAESPVTLGQTGEQQANTPQPLQQPTTAAEVAAAAAQSTNDPAQSAIGDLGENDPTIFDDGTFEGLADMDGGAGGDDGLIDFDAGMGMEDSAFGDALHGMDTNTPMAGHGGDGGHGDRSWTEHLG</sequence>
<keyword evidence="2" id="KW-1185">Reference proteome</keyword>
<comment type="caution">
    <text evidence="1">The sequence shown here is derived from an EMBL/GenBank/DDBJ whole genome shotgun (WGS) entry which is preliminary data.</text>
</comment>
<reference evidence="1" key="1">
    <citation type="submission" date="2023-07" db="EMBL/GenBank/DDBJ databases">
        <title>Black Yeasts Isolated from many extreme environments.</title>
        <authorList>
            <person name="Coleine C."/>
            <person name="Stajich J.E."/>
            <person name="Selbmann L."/>
        </authorList>
    </citation>
    <scope>NUCLEOTIDE SEQUENCE</scope>
    <source>
        <strain evidence="1">CCFEE 5714</strain>
    </source>
</reference>
<protein>
    <submittedName>
        <fullName evidence="1">Uncharacterized protein</fullName>
    </submittedName>
</protein>
<evidence type="ECO:0000313" key="1">
    <source>
        <dbReference type="EMBL" id="KAK3703090.1"/>
    </source>
</evidence>
<name>A0ACC3MT55_9PEZI</name>